<dbReference type="Pfam" id="PF04564">
    <property type="entry name" value="U-box"/>
    <property type="match status" value="1"/>
</dbReference>
<dbReference type="GO" id="GO:0061630">
    <property type="term" value="F:ubiquitin protein ligase activity"/>
    <property type="evidence" value="ECO:0007669"/>
    <property type="project" value="UniProtKB-EC"/>
</dbReference>
<evidence type="ECO:0000256" key="7">
    <source>
        <dbReference type="PROSITE-ProRule" id="PRU10141"/>
    </source>
</evidence>
<dbReference type="SUPFAM" id="SSF57850">
    <property type="entry name" value="RING/U-box"/>
    <property type="match status" value="1"/>
</dbReference>
<keyword evidence="7" id="KW-0547">Nucleotide-binding</keyword>
<comment type="caution">
    <text evidence="11">The sequence shown here is derived from an EMBL/GenBank/DDBJ whole genome shotgun (WGS) entry which is preliminary data.</text>
</comment>
<evidence type="ECO:0000259" key="10">
    <source>
        <dbReference type="PROSITE" id="PS51698"/>
    </source>
</evidence>
<keyword evidence="5" id="KW-0808">Transferase</keyword>
<evidence type="ECO:0000313" key="12">
    <source>
        <dbReference type="Proteomes" id="UP001279734"/>
    </source>
</evidence>
<protein>
    <recommendedName>
        <fullName evidence="4">RING-type E3 ubiquitin transferase</fullName>
        <ecNumber evidence="4">2.3.2.27</ecNumber>
    </recommendedName>
</protein>
<evidence type="ECO:0000256" key="6">
    <source>
        <dbReference type="ARBA" id="ARBA00022786"/>
    </source>
</evidence>
<proteinExistence type="predicted"/>
<dbReference type="InterPro" id="IPR017441">
    <property type="entry name" value="Protein_kinase_ATP_BS"/>
</dbReference>
<name>A0AAD3SD46_NEPGR</name>
<dbReference type="GO" id="GO:0004672">
    <property type="term" value="F:protein kinase activity"/>
    <property type="evidence" value="ECO:0007669"/>
    <property type="project" value="InterPro"/>
</dbReference>
<dbReference type="PROSITE" id="PS51698">
    <property type="entry name" value="U_BOX"/>
    <property type="match status" value="1"/>
</dbReference>
<evidence type="ECO:0000259" key="9">
    <source>
        <dbReference type="PROSITE" id="PS50011"/>
    </source>
</evidence>
<dbReference type="PROSITE" id="PS50011">
    <property type="entry name" value="PROTEIN_KINASE_DOM"/>
    <property type="match status" value="1"/>
</dbReference>
<organism evidence="11 12">
    <name type="scientific">Nepenthes gracilis</name>
    <name type="common">Slender pitcher plant</name>
    <dbReference type="NCBI Taxonomy" id="150966"/>
    <lineage>
        <taxon>Eukaryota</taxon>
        <taxon>Viridiplantae</taxon>
        <taxon>Streptophyta</taxon>
        <taxon>Embryophyta</taxon>
        <taxon>Tracheophyta</taxon>
        <taxon>Spermatophyta</taxon>
        <taxon>Magnoliopsida</taxon>
        <taxon>eudicotyledons</taxon>
        <taxon>Gunneridae</taxon>
        <taxon>Pentapetalae</taxon>
        <taxon>Caryophyllales</taxon>
        <taxon>Nepenthaceae</taxon>
        <taxon>Nepenthes</taxon>
    </lineage>
</organism>
<reference evidence="11" key="1">
    <citation type="submission" date="2023-05" db="EMBL/GenBank/DDBJ databases">
        <title>Nepenthes gracilis genome sequencing.</title>
        <authorList>
            <person name="Fukushima K."/>
        </authorList>
    </citation>
    <scope>NUCLEOTIDE SEQUENCE</scope>
    <source>
        <strain evidence="11">SING2019-196</strain>
    </source>
</reference>
<dbReference type="InterPro" id="IPR013083">
    <property type="entry name" value="Znf_RING/FYVE/PHD"/>
</dbReference>
<dbReference type="PROSITE" id="PS00107">
    <property type="entry name" value="PROTEIN_KINASE_ATP"/>
    <property type="match status" value="1"/>
</dbReference>
<dbReference type="EC" id="2.3.2.27" evidence="4"/>
<dbReference type="EMBL" id="BSYO01000008">
    <property type="protein sequence ID" value="GMH08978.1"/>
    <property type="molecule type" value="Genomic_DNA"/>
</dbReference>
<dbReference type="InterPro" id="IPR011009">
    <property type="entry name" value="Kinase-like_dom_sf"/>
</dbReference>
<comment type="pathway">
    <text evidence="3">Protein modification; protein ubiquitination.</text>
</comment>
<accession>A0AAD3SD46</accession>
<dbReference type="PANTHER" id="PTHR45647">
    <property type="entry name" value="OS02G0152300 PROTEIN"/>
    <property type="match status" value="1"/>
</dbReference>
<feature type="coiled-coil region" evidence="8">
    <location>
        <begin position="353"/>
        <end position="443"/>
    </location>
</feature>
<dbReference type="GO" id="GO:0005524">
    <property type="term" value="F:ATP binding"/>
    <property type="evidence" value="ECO:0007669"/>
    <property type="project" value="UniProtKB-UniRule"/>
</dbReference>
<feature type="domain" description="U-box" evidence="10">
    <location>
        <begin position="747"/>
        <end position="818"/>
    </location>
</feature>
<dbReference type="InterPro" id="IPR000719">
    <property type="entry name" value="Prot_kinase_dom"/>
</dbReference>
<evidence type="ECO:0000256" key="1">
    <source>
        <dbReference type="ARBA" id="ARBA00000900"/>
    </source>
</evidence>
<keyword evidence="8" id="KW-0175">Coiled coil</keyword>
<dbReference type="Gene3D" id="3.30.200.20">
    <property type="entry name" value="Phosphorylase Kinase, domain 1"/>
    <property type="match status" value="1"/>
</dbReference>
<evidence type="ECO:0000313" key="11">
    <source>
        <dbReference type="EMBL" id="GMH08978.1"/>
    </source>
</evidence>
<evidence type="ECO:0000256" key="3">
    <source>
        <dbReference type="ARBA" id="ARBA00004906"/>
    </source>
</evidence>
<feature type="domain" description="Protein kinase" evidence="9">
    <location>
        <begin position="471"/>
        <end position="727"/>
    </location>
</feature>
<keyword evidence="7" id="KW-0067">ATP-binding</keyword>
<dbReference type="PANTHER" id="PTHR45647:SF22">
    <property type="entry name" value="U-BOX DOMAIN-CONTAINING PROTEIN 32"/>
    <property type="match status" value="1"/>
</dbReference>
<sequence length="818" mass="92852">MMGSERKRLNDVENTVFVAVGKHVKESESTLLWAARSFPGKKICLLHVHQPTQLLTFLDGKFLFNKVKQQALKAFRELEVQKIHKLLTQYVLILNQGGVWADKVWIEMDNIEEGIVKIISQHGIRWLVMGAAADQHYTMEMVEPKSKKAIFVCQQAPLYCQIWFACMGRLIYKREGRKDDLVADVWLERLPFNSYKVNEQSEHGKLHHATQEVGSFPMIAFREHSTILQATSVDFGSHLENNTALSSSKSLQKLCSCMDAEEDGHDLESITPMLTSHCSLNSRLSASKMAGEAQLRTEEICDRLERAMSDAENLKQASFEEAVKRWKSDENAMDAKCMAEAAETSCTIEVNWRKKSEEDLTRQKQALERIKLERGEYIKEIQGIHEKNSSLKSQITESDHKVKELNEKIISAVELLVSFRNQRDQLKIGYENSIEELKRLRRLKEERASSLNGPQFSVFSFMEISLATCCFDPSKRLGEGRYGSVYRGILRHTKVAIKMLPNDGSQGQLDFQHEVEVLSRVRHPNLVTLIGICLESRSLIYEYMERGSLEDHLAGRDNKLPLRWQTRVHIATELCSVLIFLQSNNPSFVHGRLKPDKILLDPNFISKIGDLGIFHLVPQAEAPANASSSSVYIDPEFLENGEPTPLSDVYSFGVILLRLLTGRLAVGIVKDVKYALEKDKFDAMLDLSAGEWPVFQARKLAHIALRCCERKMSLRPDLASEVWSELVDMRNSSDAFGSSSVSEGKLRTPSHFLCPIYQEVMKDPYTAADGFTYEGEAIRGWFSSGHKTSPMTNLKLAHCDLVPNHTLYYAIQDWLKGS</sequence>
<dbReference type="CDD" id="cd01989">
    <property type="entry name" value="USP_STK_Ubox_N"/>
    <property type="match status" value="1"/>
</dbReference>
<dbReference type="InterPro" id="IPR001245">
    <property type="entry name" value="Ser-Thr/Tyr_kinase_cat_dom"/>
</dbReference>
<dbReference type="GO" id="GO:0016567">
    <property type="term" value="P:protein ubiquitination"/>
    <property type="evidence" value="ECO:0007669"/>
    <property type="project" value="InterPro"/>
</dbReference>
<comment type="catalytic activity">
    <reaction evidence="1">
        <text>S-ubiquitinyl-[E2 ubiquitin-conjugating enzyme]-L-cysteine + [acceptor protein]-L-lysine = [E2 ubiquitin-conjugating enzyme]-L-cysteine + N(6)-ubiquitinyl-[acceptor protein]-L-lysine.</text>
        <dbReference type="EC" id="2.3.2.27"/>
    </reaction>
</comment>
<feature type="binding site" evidence="7">
    <location>
        <position position="498"/>
    </location>
    <ligand>
        <name>ATP</name>
        <dbReference type="ChEBI" id="CHEBI:30616"/>
    </ligand>
</feature>
<dbReference type="InterPro" id="IPR051348">
    <property type="entry name" value="U-box_ubiquitin_ligases"/>
</dbReference>
<dbReference type="SUPFAM" id="SSF56112">
    <property type="entry name" value="Protein kinase-like (PK-like)"/>
    <property type="match status" value="1"/>
</dbReference>
<dbReference type="SMART" id="SM00504">
    <property type="entry name" value="Ubox"/>
    <property type="match status" value="1"/>
</dbReference>
<dbReference type="Gene3D" id="3.30.40.10">
    <property type="entry name" value="Zinc/RING finger domain, C3HC4 (zinc finger)"/>
    <property type="match status" value="1"/>
</dbReference>
<keyword evidence="12" id="KW-1185">Reference proteome</keyword>
<dbReference type="Proteomes" id="UP001279734">
    <property type="component" value="Unassembled WGS sequence"/>
</dbReference>
<evidence type="ECO:0000256" key="2">
    <source>
        <dbReference type="ARBA" id="ARBA00003861"/>
    </source>
</evidence>
<keyword evidence="6" id="KW-0833">Ubl conjugation pathway</keyword>
<evidence type="ECO:0000256" key="8">
    <source>
        <dbReference type="SAM" id="Coils"/>
    </source>
</evidence>
<dbReference type="Gene3D" id="1.10.510.10">
    <property type="entry name" value="Transferase(Phosphotransferase) domain 1"/>
    <property type="match status" value="1"/>
</dbReference>
<comment type="function">
    <text evidence="2">Functions as an E3 ubiquitin ligase.</text>
</comment>
<dbReference type="CDD" id="cd16655">
    <property type="entry name" value="RING-Ubox_WDSUB1-like"/>
    <property type="match status" value="1"/>
</dbReference>
<dbReference type="InterPro" id="IPR003613">
    <property type="entry name" value="Ubox_domain"/>
</dbReference>
<dbReference type="Pfam" id="PF07714">
    <property type="entry name" value="PK_Tyr_Ser-Thr"/>
    <property type="match status" value="1"/>
</dbReference>
<evidence type="ECO:0000256" key="4">
    <source>
        <dbReference type="ARBA" id="ARBA00012483"/>
    </source>
</evidence>
<dbReference type="AlphaFoldDB" id="A0AAD3SD46"/>
<gene>
    <name evidence="11" type="ORF">Nepgr_010818</name>
</gene>
<evidence type="ECO:0000256" key="5">
    <source>
        <dbReference type="ARBA" id="ARBA00022679"/>
    </source>
</evidence>